<keyword evidence="1" id="KW-0812">Transmembrane</keyword>
<evidence type="ECO:0000256" key="1">
    <source>
        <dbReference type="SAM" id="Phobius"/>
    </source>
</evidence>
<feature type="transmembrane region" description="Helical" evidence="1">
    <location>
        <begin position="15"/>
        <end position="33"/>
    </location>
</feature>
<evidence type="ECO:0000313" key="3">
    <source>
        <dbReference type="Proteomes" id="UP000472355"/>
    </source>
</evidence>
<dbReference type="AlphaFoldDB" id="A0A6M0SIN5"/>
<accession>A0A6M0SIN5</accession>
<keyword evidence="1" id="KW-1133">Transmembrane helix</keyword>
<comment type="caution">
    <text evidence="2">The sequence shown here is derived from an EMBL/GenBank/DDBJ whole genome shotgun (WGS) entry which is preliminary data.</text>
</comment>
<proteinExistence type="predicted"/>
<keyword evidence="1" id="KW-0472">Membrane</keyword>
<reference evidence="2 3" key="1">
    <citation type="submission" date="2019-02" db="EMBL/GenBank/DDBJ databases">
        <title>Genome sequencing of Clostridium botulinum clinical isolates.</title>
        <authorList>
            <person name="Brunt J."/>
            <person name="Van Vliet A.H.M."/>
            <person name="Stringer S.C."/>
            <person name="Grant K.A."/>
            <person name="Carter A.C."/>
            <person name="Peck M.W."/>
        </authorList>
    </citation>
    <scope>NUCLEOTIDE SEQUENCE [LARGE SCALE GENOMIC DNA]</scope>
    <source>
        <strain evidence="2 3">H113700579</strain>
    </source>
</reference>
<dbReference type="EMBL" id="SGKU01000001">
    <property type="protein sequence ID" value="NFA41002.1"/>
    <property type="molecule type" value="Genomic_DNA"/>
</dbReference>
<evidence type="ECO:0000313" key="2">
    <source>
        <dbReference type="EMBL" id="NFA41002.1"/>
    </source>
</evidence>
<protein>
    <submittedName>
        <fullName evidence="2">Uncharacterized protein</fullName>
    </submittedName>
</protein>
<dbReference type="Proteomes" id="UP000472355">
    <property type="component" value="Unassembled WGS sequence"/>
</dbReference>
<name>A0A6M0SIN5_CLOBO</name>
<feature type="transmembrane region" description="Helical" evidence="1">
    <location>
        <begin position="45"/>
        <end position="60"/>
    </location>
</feature>
<organism evidence="2 3">
    <name type="scientific">Clostridium botulinum</name>
    <dbReference type="NCBI Taxonomy" id="1491"/>
    <lineage>
        <taxon>Bacteria</taxon>
        <taxon>Bacillati</taxon>
        <taxon>Bacillota</taxon>
        <taxon>Clostridia</taxon>
        <taxon>Eubacteriales</taxon>
        <taxon>Clostridiaceae</taxon>
        <taxon>Clostridium</taxon>
    </lineage>
</organism>
<sequence length="61" mass="7273">MLHGDYFTIYREFRILINILFYIVMSISVFNIFTISNKLGTKEQIKIIVSFCLCFLLVILY</sequence>
<gene>
    <name evidence="2" type="ORF">EXM65_00085</name>
</gene>